<dbReference type="EMBL" id="KN818233">
    <property type="protein sequence ID" value="KIL67066.1"/>
    <property type="molecule type" value="Genomic_DNA"/>
</dbReference>
<dbReference type="Gene3D" id="3.80.10.10">
    <property type="entry name" value="Ribonuclease Inhibitor"/>
    <property type="match status" value="1"/>
</dbReference>
<dbReference type="Gene3D" id="1.20.1280.50">
    <property type="match status" value="1"/>
</dbReference>
<dbReference type="AlphaFoldDB" id="A0A0C2XCG1"/>
<evidence type="ECO:0000313" key="2">
    <source>
        <dbReference type="Proteomes" id="UP000054549"/>
    </source>
</evidence>
<name>A0A0C2XCG1_AMAMK</name>
<evidence type="ECO:0008006" key="3">
    <source>
        <dbReference type="Google" id="ProtNLM"/>
    </source>
</evidence>
<keyword evidence="2" id="KW-1185">Reference proteome</keyword>
<dbReference type="Proteomes" id="UP000054549">
    <property type="component" value="Unassembled WGS sequence"/>
</dbReference>
<dbReference type="OrthoDB" id="2269034at2759"/>
<accession>A0A0C2XCG1</accession>
<reference evidence="1 2" key="1">
    <citation type="submission" date="2014-04" db="EMBL/GenBank/DDBJ databases">
        <title>Evolutionary Origins and Diversification of the Mycorrhizal Mutualists.</title>
        <authorList>
            <consortium name="DOE Joint Genome Institute"/>
            <consortium name="Mycorrhizal Genomics Consortium"/>
            <person name="Kohler A."/>
            <person name="Kuo A."/>
            <person name="Nagy L.G."/>
            <person name="Floudas D."/>
            <person name="Copeland A."/>
            <person name="Barry K.W."/>
            <person name="Cichocki N."/>
            <person name="Veneault-Fourrey C."/>
            <person name="LaButti K."/>
            <person name="Lindquist E.A."/>
            <person name="Lipzen A."/>
            <person name="Lundell T."/>
            <person name="Morin E."/>
            <person name="Murat C."/>
            <person name="Riley R."/>
            <person name="Ohm R."/>
            <person name="Sun H."/>
            <person name="Tunlid A."/>
            <person name="Henrissat B."/>
            <person name="Grigoriev I.V."/>
            <person name="Hibbett D.S."/>
            <person name="Martin F."/>
        </authorList>
    </citation>
    <scope>NUCLEOTIDE SEQUENCE [LARGE SCALE GENOMIC DNA]</scope>
    <source>
        <strain evidence="1 2">Koide BX008</strain>
    </source>
</reference>
<sequence length="450" mass="51252">MQPHAFPNQIQRLCPEILTEIFMFCLPEPPKKPWNVKHISSQNAPLLLCSVCSSWRSLAISTPRLWQTLNFCSSYARRLSQAIDVESMTSVIHTWLDRSRALPLTIRANFWIEAPEADKVTHLILEELSQEVSRWETFEIWMCGTYLHYDPQMLGSSGSSIDRIPFTAARCLKRLCLLSPPTSVSVIPWLVDLTIQKTQTISMAVELIQRYPRLESLSLPVTFDSDRGRSLTRIRSITRHDTLRRLHLDALPYVSAVTDRLTLPALTDLSLQAGKGTILSEVEAVQVEADFSCSRLVDFFTRSNCGLLELGIRGFGSKFGPGDVLECLSHQSCQTLTHLALQTYEQSSPRMVGRELLIRMTYPDVDDDVHHVPLCPKLGHLELVECYRPDGPFSDLLGRMVISRCLGRTRDTKLRLLKLDHWYAAVTRKDKALLEFSQSSCDLKLEYTYR</sequence>
<protein>
    <recommendedName>
        <fullName evidence="3">F-box domain-containing protein</fullName>
    </recommendedName>
</protein>
<dbReference type="InParanoid" id="A0A0C2XCG1"/>
<dbReference type="HOGENOM" id="CLU_018544_12_4_1"/>
<gene>
    <name evidence="1" type="ORF">M378DRAFT_326380</name>
</gene>
<organism evidence="1 2">
    <name type="scientific">Amanita muscaria (strain Koide BX008)</name>
    <dbReference type="NCBI Taxonomy" id="946122"/>
    <lineage>
        <taxon>Eukaryota</taxon>
        <taxon>Fungi</taxon>
        <taxon>Dikarya</taxon>
        <taxon>Basidiomycota</taxon>
        <taxon>Agaricomycotina</taxon>
        <taxon>Agaricomycetes</taxon>
        <taxon>Agaricomycetidae</taxon>
        <taxon>Agaricales</taxon>
        <taxon>Pluteineae</taxon>
        <taxon>Amanitaceae</taxon>
        <taxon>Amanita</taxon>
    </lineage>
</organism>
<proteinExistence type="predicted"/>
<evidence type="ECO:0000313" key="1">
    <source>
        <dbReference type="EMBL" id="KIL67066.1"/>
    </source>
</evidence>
<dbReference type="InterPro" id="IPR032675">
    <property type="entry name" value="LRR_dom_sf"/>
</dbReference>